<dbReference type="EMBL" id="LR743504">
    <property type="protein sequence ID" value="CAA2100436.1"/>
    <property type="molecule type" value="Genomic_DNA"/>
</dbReference>
<evidence type="ECO:0000313" key="1">
    <source>
        <dbReference type="EMBL" id="CAA2100436.1"/>
    </source>
</evidence>
<dbReference type="AlphaFoldDB" id="A0A679IKA4"/>
<dbReference type="InterPro" id="IPR018511">
    <property type="entry name" value="Hemolysin-typ_Ca-bd_CS"/>
</dbReference>
<dbReference type="Pfam" id="PF00353">
    <property type="entry name" value="HemolysinCabind"/>
    <property type="match status" value="6"/>
</dbReference>
<dbReference type="SUPFAM" id="SSF51120">
    <property type="entry name" value="beta-Roll"/>
    <property type="match status" value="5"/>
</dbReference>
<dbReference type="PRINTS" id="PR00313">
    <property type="entry name" value="CABNDNGRPT"/>
</dbReference>
<protein>
    <submittedName>
        <fullName evidence="1">Bifunctional hemolysin/adenylate cyclase</fullName>
    </submittedName>
</protein>
<reference evidence="1" key="1">
    <citation type="submission" date="2019-12" db="EMBL/GenBank/DDBJ databases">
        <authorList>
            <person name="Cremers G."/>
        </authorList>
    </citation>
    <scope>NUCLEOTIDE SEQUENCE</scope>
    <source>
        <strain evidence="1">Mbul1</strain>
    </source>
</reference>
<dbReference type="Gene3D" id="2.150.10.10">
    <property type="entry name" value="Serralysin-like metalloprotease, C-terminal"/>
    <property type="match status" value="3"/>
</dbReference>
<organism evidence="1">
    <name type="scientific">Methylobacterium bullatum</name>
    <dbReference type="NCBI Taxonomy" id="570505"/>
    <lineage>
        <taxon>Bacteria</taxon>
        <taxon>Pseudomonadati</taxon>
        <taxon>Pseudomonadota</taxon>
        <taxon>Alphaproteobacteria</taxon>
        <taxon>Hyphomicrobiales</taxon>
        <taxon>Methylobacteriaceae</taxon>
        <taxon>Methylobacterium</taxon>
    </lineage>
</organism>
<proteinExistence type="predicted"/>
<name>A0A679IKA4_9HYPH</name>
<sequence length="998" mass="104450">MSVKNYRSEIKLESHYGTYEATGGTDIINDPGYGYGFGSDISSLAWQYRNSTKDAIISSILKGSTVQIRTSAKDDSFDGSLVAQALTVEYPGLPLKRATATIVDSNVLYNAGAGNDKIWYRVEAYSDSTRDAASGLPSITNLINNKIRLLAEDGRDEINFTLTGSLQYSSIKDNLFELDGGSGDDSFKVLINNVGDLSSNSIVVEGGDGHDTAEFRYAGVANVIFAQTGMNSYHTENLGVSLSSIEKLSVTTGSGHDTLIGGAEADVLDGGTGGGRIMGGDGADTLSNAFGSGAVNQDLKMLGGSEADRIAVLLDERILNVTDILALEISDNNIVALGENGNDYISAYITAEGYGTGRRDSVIEGNILTLEGGAGEDHIYSSISASLKVIGYSSAVKENRVAISGGADNDDLSLNIGIKSSIVGSTEIINNTLRVSGDGGDDTIRIFSGVYSIAGNSIKDNNFTVLGGDGNDEVMLDGLILTNNNLRLFGGDGIDSVSLDYSYRRDTLRLDFSSTYNKPISGVTLDGFEKYHVIGGSGADVFKGGSGNNSFSGREGDDTYFVNSLNTSIFEYTDEGEDTAITGVDFILSSSVEILRAATSFIGLKLTGNTGDNTIIGSSGGDTLDSGGGKDKLYGGKGHDYYIINDNDTIYIERALEGIDTVQSSISISLTQNFENLTLTGSNDLTGKGNAYDNFIIGNSGSNKLFGKAGNDTLDGGAAGTDRLAGGVGNDRYIMDHAGVTVIEYANEGVDQVISTIDTVLGRNVEKLTLFGDFAIDGEGNALANIIEGNDSDNSIDGKGGADAMYGNGGNDSYVIDNIDDRIFEVDKGGTDRAISSVSYSLVKGQSVEQLYLTGSDALDATGNEIANIIVGNLGANSVKGLAGADRLTGGAGADTFFYATLSDSKTSASKRDVIEDFDRSEGDKINVKAIDGNATIGGNQAFYFLGSAELGPVVGAINYKHSGKNTIVSGDVDGDGRADMSILLKGVIALQQDDFIL</sequence>
<dbReference type="GO" id="GO:0005509">
    <property type="term" value="F:calcium ion binding"/>
    <property type="evidence" value="ECO:0007669"/>
    <property type="project" value="InterPro"/>
</dbReference>
<dbReference type="InterPro" id="IPR001343">
    <property type="entry name" value="Hemolysn_Ca-bd"/>
</dbReference>
<gene>
    <name evidence="1" type="primary">cya_4</name>
    <name evidence="1" type="ORF">MBUL_00669</name>
</gene>
<dbReference type="InterPro" id="IPR011049">
    <property type="entry name" value="Serralysin-like_metalloprot_C"/>
</dbReference>
<dbReference type="PROSITE" id="PS00330">
    <property type="entry name" value="HEMOLYSIN_CALCIUM"/>
    <property type="match status" value="1"/>
</dbReference>
<accession>A0A679IKA4</accession>